<dbReference type="InterPro" id="IPR011990">
    <property type="entry name" value="TPR-like_helical_dom_sf"/>
</dbReference>
<dbReference type="PANTHER" id="PTHR44943">
    <property type="entry name" value="CELLULOSE SYNTHASE OPERON PROTEIN C"/>
    <property type="match status" value="1"/>
</dbReference>
<reference evidence="4" key="1">
    <citation type="journal article" date="2014" name="Int. J. Syst. Evol. Microbiol.">
        <title>Complete genome sequence of Corynebacterium casei LMG S-19264T (=DSM 44701T), isolated from a smear-ripened cheese.</title>
        <authorList>
            <consortium name="US DOE Joint Genome Institute (JGI-PGF)"/>
            <person name="Walter F."/>
            <person name="Albersmeier A."/>
            <person name="Kalinowski J."/>
            <person name="Ruckert C."/>
        </authorList>
    </citation>
    <scope>NUCLEOTIDE SEQUENCE</scope>
    <source>
        <strain evidence="4">KCTC 12368</strain>
    </source>
</reference>
<dbReference type="SMART" id="SM00028">
    <property type="entry name" value="TPR"/>
    <property type="match status" value="6"/>
</dbReference>
<keyword evidence="1" id="KW-0677">Repeat</keyword>
<name>A0A918UKY3_9BACT</name>
<keyword evidence="2 3" id="KW-0802">TPR repeat</keyword>
<dbReference type="Proteomes" id="UP000619457">
    <property type="component" value="Unassembled WGS sequence"/>
</dbReference>
<organism evidence="4 5">
    <name type="scientific">Echinicola pacifica</name>
    <dbReference type="NCBI Taxonomy" id="346377"/>
    <lineage>
        <taxon>Bacteria</taxon>
        <taxon>Pseudomonadati</taxon>
        <taxon>Bacteroidota</taxon>
        <taxon>Cytophagia</taxon>
        <taxon>Cytophagales</taxon>
        <taxon>Cyclobacteriaceae</taxon>
        <taxon>Echinicola</taxon>
    </lineage>
</organism>
<dbReference type="Pfam" id="PF13174">
    <property type="entry name" value="TPR_6"/>
    <property type="match status" value="1"/>
</dbReference>
<dbReference type="Gene3D" id="1.25.40.10">
    <property type="entry name" value="Tetratricopeptide repeat domain"/>
    <property type="match status" value="3"/>
</dbReference>
<protein>
    <recommendedName>
        <fullName evidence="6">Tetratricopeptide repeat protein</fullName>
    </recommendedName>
</protein>
<comment type="caution">
    <text evidence="4">The sequence shown here is derived from an EMBL/GenBank/DDBJ whole genome shotgun (WGS) entry which is preliminary data.</text>
</comment>
<dbReference type="InterPro" id="IPR051685">
    <property type="entry name" value="Ycf3/AcsC/BcsC/TPR_MFPF"/>
</dbReference>
<dbReference type="SUPFAM" id="SSF48452">
    <property type="entry name" value="TPR-like"/>
    <property type="match status" value="1"/>
</dbReference>
<dbReference type="AlphaFoldDB" id="A0A918UKY3"/>
<evidence type="ECO:0000313" key="5">
    <source>
        <dbReference type="Proteomes" id="UP000619457"/>
    </source>
</evidence>
<keyword evidence="5" id="KW-1185">Reference proteome</keyword>
<evidence type="ECO:0000256" key="3">
    <source>
        <dbReference type="PROSITE-ProRule" id="PRU00339"/>
    </source>
</evidence>
<evidence type="ECO:0000313" key="4">
    <source>
        <dbReference type="EMBL" id="GGZ17410.1"/>
    </source>
</evidence>
<evidence type="ECO:0008006" key="6">
    <source>
        <dbReference type="Google" id="ProtNLM"/>
    </source>
</evidence>
<proteinExistence type="predicted"/>
<dbReference type="Pfam" id="PF13424">
    <property type="entry name" value="TPR_12"/>
    <property type="match status" value="1"/>
</dbReference>
<reference evidence="4" key="2">
    <citation type="submission" date="2020-09" db="EMBL/GenBank/DDBJ databases">
        <authorList>
            <person name="Sun Q."/>
            <person name="Kim S."/>
        </authorList>
    </citation>
    <scope>NUCLEOTIDE SEQUENCE</scope>
    <source>
        <strain evidence="4">KCTC 12368</strain>
    </source>
</reference>
<sequence length="289" mass="33334">MEKRNAINLNNQGARHFLHGDLEKALDCYQQALAIYPDNASLLNNLGLYFHHKNDFNQAIDYFKKALDQESKPNFWLNYGNAIAMTGDFDKANSIFLKVAENHPDLSAAWLSLAKLAGHLERHAEAIAYWKELLKLQEEPEYILGLAQSYIHQKNYEGALEVLYDYDIDYKHSELWFCIGQCEFHLRNHGTAERAFKICLSTQPDQLEYRHFLAVNYLAKGESVKGLQELEQILKVDPDNHHIITEKGIILASLNQYEEAIQLLDRALEIEPAFNKAIHYKNLIENQSS</sequence>
<dbReference type="Pfam" id="PF13432">
    <property type="entry name" value="TPR_16"/>
    <property type="match status" value="1"/>
</dbReference>
<evidence type="ECO:0000256" key="2">
    <source>
        <dbReference type="ARBA" id="ARBA00022803"/>
    </source>
</evidence>
<dbReference type="InterPro" id="IPR019734">
    <property type="entry name" value="TPR_rpt"/>
</dbReference>
<dbReference type="Pfam" id="PF14559">
    <property type="entry name" value="TPR_19"/>
    <property type="match status" value="1"/>
</dbReference>
<accession>A0A918UKY3</accession>
<feature type="repeat" description="TPR" evidence="3">
    <location>
        <begin position="40"/>
        <end position="73"/>
    </location>
</feature>
<feature type="repeat" description="TPR" evidence="3">
    <location>
        <begin position="6"/>
        <end position="39"/>
    </location>
</feature>
<dbReference type="PROSITE" id="PS50005">
    <property type="entry name" value="TPR"/>
    <property type="match status" value="3"/>
</dbReference>
<dbReference type="PANTHER" id="PTHR44943:SF8">
    <property type="entry name" value="TPR REPEAT-CONTAINING PROTEIN MJ0263"/>
    <property type="match status" value="1"/>
</dbReference>
<gene>
    <name evidence="4" type="ORF">GCM10007049_07390</name>
</gene>
<evidence type="ECO:0000256" key="1">
    <source>
        <dbReference type="ARBA" id="ARBA00022737"/>
    </source>
</evidence>
<feature type="repeat" description="TPR" evidence="3">
    <location>
        <begin position="241"/>
        <end position="274"/>
    </location>
</feature>
<dbReference type="EMBL" id="BMWX01000001">
    <property type="protein sequence ID" value="GGZ17410.1"/>
    <property type="molecule type" value="Genomic_DNA"/>
</dbReference>
<dbReference type="RefSeq" id="WP_018473987.1">
    <property type="nucleotide sequence ID" value="NZ_BMWX01000001.1"/>
</dbReference>